<feature type="region of interest" description="Disordered" evidence="2">
    <location>
        <begin position="502"/>
        <end position="548"/>
    </location>
</feature>
<dbReference type="OrthoDB" id="435520at2759"/>
<feature type="compositionally biased region" description="Basic and acidic residues" evidence="2">
    <location>
        <begin position="322"/>
        <end position="334"/>
    </location>
</feature>
<name>A0A6A5UQC2_9PLEO</name>
<dbReference type="Gene3D" id="3.40.50.1820">
    <property type="entry name" value="alpha/beta hydrolase"/>
    <property type="match status" value="1"/>
</dbReference>
<gene>
    <name evidence="4" type="ORF">BU23DRAFT_331389</name>
</gene>
<feature type="compositionally biased region" description="Polar residues" evidence="2">
    <location>
        <begin position="851"/>
        <end position="860"/>
    </location>
</feature>
<dbReference type="InterPro" id="IPR029058">
    <property type="entry name" value="AB_hydrolase_fold"/>
</dbReference>
<evidence type="ECO:0000259" key="3">
    <source>
        <dbReference type="Pfam" id="PF12697"/>
    </source>
</evidence>
<feature type="compositionally biased region" description="Pro residues" evidence="2">
    <location>
        <begin position="1"/>
        <end position="14"/>
    </location>
</feature>
<evidence type="ECO:0000313" key="4">
    <source>
        <dbReference type="EMBL" id="KAF1966139.1"/>
    </source>
</evidence>
<dbReference type="InterPro" id="IPR000073">
    <property type="entry name" value="AB_hydrolase_1"/>
</dbReference>
<dbReference type="AlphaFoldDB" id="A0A6A5UQC2"/>
<feature type="region of interest" description="Disordered" evidence="2">
    <location>
        <begin position="596"/>
        <end position="625"/>
    </location>
</feature>
<feature type="compositionally biased region" description="Basic and acidic residues" evidence="2">
    <location>
        <begin position="443"/>
        <end position="458"/>
    </location>
</feature>
<feature type="compositionally biased region" description="Basic and acidic residues" evidence="2">
    <location>
        <begin position="216"/>
        <end position="229"/>
    </location>
</feature>
<sequence length="1092" mass="119015">MDVKPPARPPPVPSIPAGRSTATHGLRPRRSSSGSVVPPDIHVKKRAANIIRTQTASPEVISSLIDSLSAIASSKDNYFENLPLGYGESTSVPASPLDHQDANGAYQNLSRQTSHLSVDDACEPPVIRTSKPPSGLSPLTAPKKREKEHSLRSYMSRAGGSSASLQSAQSMRSVSSIGNISIEAGIPRKRSDSSTRTSVESKRSAKGHRSLMYMSSRERLKLKDVDRKRNTIQGPEAAVLPDIARRPVAKRPVAEDTIKEEPIVAESSRAAQHYPSRGTSPLRNGRSFLDANAGGSPTEKGLIPERGSSLRHSGSPSRKSKKGDGRKSSRHDSYKTNTVPEEDEDVYQEVTIKDKILKELEAEEDEVAHRIRELRKQKLLRDKIAGKLPVGVDAGASSSSARVSLGATSGHSPTSSVSSMSERRTQSLTKAHKILGITMQDNPPEKRVPQEPDTHEASNKTSRAKKQIHAHSRTRSVTVNDSDELTPLPINYRLALQSLERIDTNPHPPPSSGNISTSTGESRSSSTPPRRAKSMAVGGRSATSRRSTSSMIMGANTAHNHVTNVTSCESGESIPKPIRSASDEIATRHLSLSITPSTSSSFQHRPTVKKKRWSHPDLPAKAERSHNAKVDALRATAVQEVPVRAAPVQSPPRSVIEERPASMDSIDMEVEGYLNSPRLSQKIRHPQTGRVISFSEVGDPQGFAVFVCVGMGLTRYVMAFYDQLALTLKLRLITPDRPGIGGSQIDPNGTPLSWPDDVLVICQALKITKFSLLAHSAGAIYALATSLRMPQHIRGQVHLLAPWIPPSQMAPIGISQDQPPTQQLPRSQRFLRVLPPSLLKVANSTFLSATSASLQRTGPKSSPKAKRKSVSPHVQSVSLPPHVQSVSLPPQDQSATGAPFKDSRRESMLRMDQIIPNASSLSLALANPADPNYEKAKQMKDALTAAERQRQQDFDERLTFAIWDRATAHANPATDLIVCLETKQTIGFRYEDINRSVVIHHGSKDSRVPADNVRWLGRLMRKCEVRILEGEQHGLMASAQVMGSVLTEMASDWEDWTAVVQGKAHGERSISRKRTAERLRSIASRHGHEATV</sequence>
<feature type="compositionally biased region" description="Basic and acidic residues" evidence="2">
    <location>
        <begin position="189"/>
        <end position="203"/>
    </location>
</feature>
<proteinExistence type="inferred from homology"/>
<keyword evidence="4" id="KW-0378">Hydrolase</keyword>
<feature type="compositionally biased region" description="Polar residues" evidence="2">
    <location>
        <begin position="872"/>
        <end position="896"/>
    </location>
</feature>
<feature type="compositionally biased region" description="Basic and acidic residues" evidence="2">
    <location>
        <begin position="614"/>
        <end position="625"/>
    </location>
</feature>
<dbReference type="Pfam" id="PF12697">
    <property type="entry name" value="Abhydrolase_6"/>
    <property type="match status" value="1"/>
</dbReference>
<evidence type="ECO:0000313" key="5">
    <source>
        <dbReference type="Proteomes" id="UP000800036"/>
    </source>
</evidence>
<dbReference type="GO" id="GO:0016787">
    <property type="term" value="F:hydrolase activity"/>
    <property type="evidence" value="ECO:0007669"/>
    <property type="project" value="UniProtKB-KW"/>
</dbReference>
<organism evidence="4 5">
    <name type="scientific">Bimuria novae-zelandiae CBS 107.79</name>
    <dbReference type="NCBI Taxonomy" id="1447943"/>
    <lineage>
        <taxon>Eukaryota</taxon>
        <taxon>Fungi</taxon>
        <taxon>Dikarya</taxon>
        <taxon>Ascomycota</taxon>
        <taxon>Pezizomycotina</taxon>
        <taxon>Dothideomycetes</taxon>
        <taxon>Pleosporomycetidae</taxon>
        <taxon>Pleosporales</taxon>
        <taxon>Massarineae</taxon>
        <taxon>Didymosphaeriaceae</taxon>
        <taxon>Bimuria</taxon>
    </lineage>
</organism>
<comment type="similarity">
    <text evidence="1">Belongs to the peptidase S33 family. ABHD4/ABHD5 subfamily.</text>
</comment>
<feature type="compositionally biased region" description="Low complexity" evidence="2">
    <location>
        <begin position="156"/>
        <end position="173"/>
    </location>
</feature>
<feature type="domain" description="AB hydrolase-1" evidence="3">
    <location>
        <begin position="710"/>
        <end position="843"/>
    </location>
</feature>
<dbReference type="PANTHER" id="PTHR42886">
    <property type="entry name" value="RE40534P-RELATED"/>
    <property type="match status" value="1"/>
</dbReference>
<feature type="compositionally biased region" description="Basic and acidic residues" evidence="2">
    <location>
        <begin position="252"/>
        <end position="262"/>
    </location>
</feature>
<protein>
    <submittedName>
        <fullName evidence="4">Alpha/beta-hydrolase</fullName>
    </submittedName>
</protein>
<feature type="compositionally biased region" description="Low complexity" evidence="2">
    <location>
        <begin position="516"/>
        <end position="529"/>
    </location>
</feature>
<feature type="region of interest" description="Disordered" evidence="2">
    <location>
        <begin position="1"/>
        <end position="39"/>
    </location>
</feature>
<feature type="region of interest" description="Disordered" evidence="2">
    <location>
        <begin position="124"/>
        <end position="346"/>
    </location>
</feature>
<accession>A0A6A5UQC2</accession>
<reference evidence="4" key="1">
    <citation type="journal article" date="2020" name="Stud. Mycol.">
        <title>101 Dothideomycetes genomes: a test case for predicting lifestyles and emergence of pathogens.</title>
        <authorList>
            <person name="Haridas S."/>
            <person name="Albert R."/>
            <person name="Binder M."/>
            <person name="Bloem J."/>
            <person name="Labutti K."/>
            <person name="Salamov A."/>
            <person name="Andreopoulos B."/>
            <person name="Baker S."/>
            <person name="Barry K."/>
            <person name="Bills G."/>
            <person name="Bluhm B."/>
            <person name="Cannon C."/>
            <person name="Castanera R."/>
            <person name="Culley D."/>
            <person name="Daum C."/>
            <person name="Ezra D."/>
            <person name="Gonzalez J."/>
            <person name="Henrissat B."/>
            <person name="Kuo A."/>
            <person name="Liang C."/>
            <person name="Lipzen A."/>
            <person name="Lutzoni F."/>
            <person name="Magnuson J."/>
            <person name="Mondo S."/>
            <person name="Nolan M."/>
            <person name="Ohm R."/>
            <person name="Pangilinan J."/>
            <person name="Park H.-J."/>
            <person name="Ramirez L."/>
            <person name="Alfaro M."/>
            <person name="Sun H."/>
            <person name="Tritt A."/>
            <person name="Yoshinaga Y."/>
            <person name="Zwiers L.-H."/>
            <person name="Turgeon B."/>
            <person name="Goodwin S."/>
            <person name="Spatafora J."/>
            <person name="Crous P."/>
            <person name="Grigoriev I."/>
        </authorList>
    </citation>
    <scope>NUCLEOTIDE SEQUENCE</scope>
    <source>
        <strain evidence="4">CBS 107.79</strain>
    </source>
</reference>
<evidence type="ECO:0000256" key="1">
    <source>
        <dbReference type="ARBA" id="ARBA00038097"/>
    </source>
</evidence>
<dbReference type="SUPFAM" id="SSF53474">
    <property type="entry name" value="alpha/beta-Hydrolases"/>
    <property type="match status" value="1"/>
</dbReference>
<dbReference type="EMBL" id="ML976750">
    <property type="protein sequence ID" value="KAF1966139.1"/>
    <property type="molecule type" value="Genomic_DNA"/>
</dbReference>
<feature type="region of interest" description="Disordered" evidence="2">
    <location>
        <begin position="392"/>
        <end position="484"/>
    </location>
</feature>
<keyword evidence="5" id="KW-1185">Reference proteome</keyword>
<feature type="compositionally biased region" description="Basic residues" evidence="2">
    <location>
        <begin position="462"/>
        <end position="474"/>
    </location>
</feature>
<feature type="region of interest" description="Disordered" evidence="2">
    <location>
        <begin position="851"/>
        <end position="903"/>
    </location>
</feature>
<evidence type="ECO:0000256" key="2">
    <source>
        <dbReference type="SAM" id="MobiDB-lite"/>
    </source>
</evidence>
<dbReference type="PANTHER" id="PTHR42886:SF29">
    <property type="entry name" value="PUMMELIG, ISOFORM A"/>
    <property type="match status" value="1"/>
</dbReference>
<dbReference type="Proteomes" id="UP000800036">
    <property type="component" value="Unassembled WGS sequence"/>
</dbReference>
<feature type="compositionally biased region" description="Low complexity" evidence="2">
    <location>
        <begin position="392"/>
        <end position="420"/>
    </location>
</feature>